<keyword evidence="14" id="KW-1185">Reference proteome</keyword>
<dbReference type="PANTHER" id="PTHR48111">
    <property type="entry name" value="REGULATOR OF RPOS"/>
    <property type="match status" value="1"/>
</dbReference>
<reference evidence="13 14" key="1">
    <citation type="journal article" date="2008" name="Proc. Natl. Acad. Sci. U.S.A.">
        <title>Niche adaptation and genome expansion in the chlorophyll d-producing cyanobacterium Acaryochloris marina.</title>
        <authorList>
            <person name="Swingley W.D."/>
            <person name="Chen M."/>
            <person name="Cheung P.C."/>
            <person name="Conrad A.L."/>
            <person name="Dejesa L.C."/>
            <person name="Hao J."/>
            <person name="Honchak B.M."/>
            <person name="Karbach L.E."/>
            <person name="Kurdoglu A."/>
            <person name="Lahiri S."/>
            <person name="Mastrian S.D."/>
            <person name="Miyashita H."/>
            <person name="Page L."/>
            <person name="Ramakrishna P."/>
            <person name="Satoh S."/>
            <person name="Sattley W.M."/>
            <person name="Shimada Y."/>
            <person name="Taylor H.L."/>
            <person name="Tomo T."/>
            <person name="Tsuchiya T."/>
            <person name="Wang Z.T."/>
            <person name="Raymond J."/>
            <person name="Mimuro M."/>
            <person name="Blankenship R.E."/>
            <person name="Touchman J.W."/>
        </authorList>
    </citation>
    <scope>NUCLEOTIDE SEQUENCE [LARGE SCALE GENOMIC DNA]</scope>
    <source>
        <strain evidence="14">MBIC 11017</strain>
        <plasmid evidence="14">Plasmid pREB3</plasmid>
    </source>
</reference>
<comment type="function">
    <text evidence="1">Probable promoter-specific protein mediating the interaction between DNA and RNA polymerase.</text>
</comment>
<dbReference type="SMART" id="SM00448">
    <property type="entry name" value="REC"/>
    <property type="match status" value="1"/>
</dbReference>
<dbReference type="RefSeq" id="WP_012167360.1">
    <property type="nucleotide sequence ID" value="NC_009928.1"/>
</dbReference>
<dbReference type="PANTHER" id="PTHR48111:SF65">
    <property type="entry name" value="OMPR SUBFAMILY"/>
    <property type="match status" value="1"/>
</dbReference>
<evidence type="ECO:0000256" key="10">
    <source>
        <dbReference type="PROSITE-ProRule" id="PRU01091"/>
    </source>
</evidence>
<proteinExistence type="predicted"/>
<evidence type="ECO:0000256" key="4">
    <source>
        <dbReference type="ARBA" id="ARBA00023012"/>
    </source>
</evidence>
<dbReference type="AlphaFoldDB" id="A8ZMI3"/>
<evidence type="ECO:0000256" key="5">
    <source>
        <dbReference type="ARBA" id="ARBA00023015"/>
    </source>
</evidence>
<dbReference type="Gene3D" id="3.40.50.2300">
    <property type="match status" value="1"/>
</dbReference>
<dbReference type="InterPro" id="IPR016032">
    <property type="entry name" value="Sig_transdc_resp-reg_C-effctor"/>
</dbReference>
<dbReference type="FunFam" id="1.10.10.10:FF:000018">
    <property type="entry name" value="DNA-binding response regulator ResD"/>
    <property type="match status" value="1"/>
</dbReference>
<dbReference type="KEGG" id="amr:AM1_C0086"/>
<dbReference type="InterPro" id="IPR001789">
    <property type="entry name" value="Sig_transdc_resp-reg_receiver"/>
</dbReference>
<dbReference type="SMART" id="SM00862">
    <property type="entry name" value="Trans_reg_C"/>
    <property type="match status" value="1"/>
</dbReference>
<feature type="DNA-binding region" description="OmpR/PhoB-type" evidence="10">
    <location>
        <begin position="141"/>
        <end position="242"/>
    </location>
</feature>
<sequence>MPAFMSTLNNHQQSILVADDEVPIRRILGTRLSKIGYQVYTAADGVEALDVFYDQCPDLIILDVMMPKLDGYGVCQAVRKTSRVPIIMLTALSEVKDRITGLEMGADDYMVKPFSPKELESRVRCILRRLSPLKAFNHQMTGVIEIGSVQIDTDKRQVFRDHERVFLTYKEFNLLALLASRPGETVSRQELLQKVWEYNKDSIVDTRTVDVHMSRLRQKLKEKLGETILIHTVRGVGFTLKHGESGPL</sequence>
<keyword evidence="6 10" id="KW-0238">DNA-binding</keyword>
<dbReference type="PROSITE" id="PS50110">
    <property type="entry name" value="RESPONSE_REGULATORY"/>
    <property type="match status" value="1"/>
</dbReference>
<evidence type="ECO:0000313" key="14">
    <source>
        <dbReference type="Proteomes" id="UP000000268"/>
    </source>
</evidence>
<dbReference type="HOGENOM" id="CLU_000445_30_4_3"/>
<dbReference type="Pfam" id="PF00486">
    <property type="entry name" value="Trans_reg_C"/>
    <property type="match status" value="1"/>
</dbReference>
<geneLocation type="plasmid" evidence="13 14">
    <name>pREB3</name>
</geneLocation>
<feature type="modified residue" description="4-aspartylphosphate" evidence="9">
    <location>
        <position position="63"/>
    </location>
</feature>
<keyword evidence="4" id="KW-0902">Two-component regulatory system</keyword>
<evidence type="ECO:0000256" key="6">
    <source>
        <dbReference type="ARBA" id="ARBA00023125"/>
    </source>
</evidence>
<dbReference type="CDD" id="cd00383">
    <property type="entry name" value="trans_reg_C"/>
    <property type="match status" value="1"/>
</dbReference>
<dbReference type="GO" id="GO:0032993">
    <property type="term" value="C:protein-DNA complex"/>
    <property type="evidence" value="ECO:0007669"/>
    <property type="project" value="TreeGrafter"/>
</dbReference>
<dbReference type="Pfam" id="PF00072">
    <property type="entry name" value="Response_reg"/>
    <property type="match status" value="1"/>
</dbReference>
<dbReference type="Gene3D" id="1.10.10.10">
    <property type="entry name" value="Winged helix-like DNA-binding domain superfamily/Winged helix DNA-binding domain"/>
    <property type="match status" value="1"/>
</dbReference>
<feature type="domain" description="Response regulatory" evidence="11">
    <location>
        <begin position="14"/>
        <end position="127"/>
    </location>
</feature>
<gene>
    <name evidence="13" type="ordered locus">AM1_C0086</name>
</gene>
<keyword evidence="13" id="KW-0614">Plasmid</keyword>
<dbReference type="FunFam" id="3.40.50.2300:FF:000001">
    <property type="entry name" value="DNA-binding response regulator PhoB"/>
    <property type="match status" value="1"/>
</dbReference>
<evidence type="ECO:0000256" key="3">
    <source>
        <dbReference type="ARBA" id="ARBA00022553"/>
    </source>
</evidence>
<name>A8ZMI3_ACAM1</name>
<dbReference type="InterPro" id="IPR039420">
    <property type="entry name" value="WalR-like"/>
</dbReference>
<dbReference type="GO" id="GO:0006355">
    <property type="term" value="P:regulation of DNA-templated transcription"/>
    <property type="evidence" value="ECO:0007669"/>
    <property type="project" value="InterPro"/>
</dbReference>
<evidence type="ECO:0000256" key="8">
    <source>
        <dbReference type="ARBA" id="ARBA00032623"/>
    </source>
</evidence>
<evidence type="ECO:0000256" key="9">
    <source>
        <dbReference type="PROSITE-ProRule" id="PRU00169"/>
    </source>
</evidence>
<dbReference type="SUPFAM" id="SSF52172">
    <property type="entry name" value="CheY-like"/>
    <property type="match status" value="1"/>
</dbReference>
<keyword evidence="5" id="KW-0805">Transcription regulation</keyword>
<dbReference type="SUPFAM" id="SSF46894">
    <property type="entry name" value="C-terminal effector domain of the bipartite response regulators"/>
    <property type="match status" value="1"/>
</dbReference>
<dbReference type="Gene3D" id="6.10.250.690">
    <property type="match status" value="1"/>
</dbReference>
<dbReference type="Proteomes" id="UP000000268">
    <property type="component" value="Plasmid pREB3"/>
</dbReference>
<dbReference type="GO" id="GO:0000976">
    <property type="term" value="F:transcription cis-regulatory region binding"/>
    <property type="evidence" value="ECO:0007669"/>
    <property type="project" value="TreeGrafter"/>
</dbReference>
<keyword evidence="7" id="KW-0804">Transcription</keyword>
<evidence type="ECO:0000256" key="2">
    <source>
        <dbReference type="ARBA" id="ARBA00015955"/>
    </source>
</evidence>
<dbReference type="InterPro" id="IPR036388">
    <property type="entry name" value="WH-like_DNA-bd_sf"/>
</dbReference>
<evidence type="ECO:0000259" key="11">
    <source>
        <dbReference type="PROSITE" id="PS50110"/>
    </source>
</evidence>
<dbReference type="PROSITE" id="PS51755">
    <property type="entry name" value="OMPR_PHOB"/>
    <property type="match status" value="1"/>
</dbReference>
<feature type="domain" description="OmpR/PhoB-type" evidence="12">
    <location>
        <begin position="141"/>
        <end position="242"/>
    </location>
</feature>
<accession>A8ZMI3</accession>
<evidence type="ECO:0000313" key="13">
    <source>
        <dbReference type="EMBL" id="ABW32394.1"/>
    </source>
</evidence>
<dbReference type="EMBL" id="CP000840">
    <property type="protein sequence ID" value="ABW32394.1"/>
    <property type="molecule type" value="Genomic_DNA"/>
</dbReference>
<dbReference type="OrthoDB" id="9790442at2"/>
<dbReference type="GO" id="GO:0005829">
    <property type="term" value="C:cytosol"/>
    <property type="evidence" value="ECO:0007669"/>
    <property type="project" value="TreeGrafter"/>
</dbReference>
<protein>
    <recommendedName>
        <fullName evidence="2">Probable transcriptional regulator ycf27</fullName>
    </recommendedName>
    <alternativeName>
        <fullName evidence="8">OmpR-like protein</fullName>
    </alternativeName>
</protein>
<dbReference type="NCBIfam" id="NF045944">
    <property type="entry name" value="ResRegRpaBCyano"/>
    <property type="match status" value="1"/>
</dbReference>
<keyword evidence="3 9" id="KW-0597">Phosphoprotein</keyword>
<dbReference type="CDD" id="cd17574">
    <property type="entry name" value="REC_OmpR"/>
    <property type="match status" value="1"/>
</dbReference>
<evidence type="ECO:0000256" key="7">
    <source>
        <dbReference type="ARBA" id="ARBA00023163"/>
    </source>
</evidence>
<dbReference type="InterPro" id="IPR001867">
    <property type="entry name" value="OmpR/PhoB-type_DNA-bd"/>
</dbReference>
<dbReference type="InterPro" id="IPR011006">
    <property type="entry name" value="CheY-like_superfamily"/>
</dbReference>
<organism evidence="13 14">
    <name type="scientific">Acaryochloris marina (strain MBIC 11017)</name>
    <dbReference type="NCBI Taxonomy" id="329726"/>
    <lineage>
        <taxon>Bacteria</taxon>
        <taxon>Bacillati</taxon>
        <taxon>Cyanobacteriota</taxon>
        <taxon>Cyanophyceae</taxon>
        <taxon>Acaryochloridales</taxon>
        <taxon>Acaryochloridaceae</taxon>
        <taxon>Acaryochloris</taxon>
    </lineage>
</organism>
<evidence type="ECO:0000259" key="12">
    <source>
        <dbReference type="PROSITE" id="PS51755"/>
    </source>
</evidence>
<dbReference type="GO" id="GO:0000156">
    <property type="term" value="F:phosphorelay response regulator activity"/>
    <property type="evidence" value="ECO:0007669"/>
    <property type="project" value="TreeGrafter"/>
</dbReference>
<evidence type="ECO:0000256" key="1">
    <source>
        <dbReference type="ARBA" id="ARBA00003612"/>
    </source>
</evidence>